<comment type="similarity">
    <text evidence="2">Belongs to the two pore domain potassium channel (TC 1.A.1.7) family.</text>
</comment>
<evidence type="ECO:0000256" key="16">
    <source>
        <dbReference type="SAM" id="Phobius"/>
    </source>
</evidence>
<dbReference type="GO" id="GO:0046872">
    <property type="term" value="F:metal ion binding"/>
    <property type="evidence" value="ECO:0007669"/>
    <property type="project" value="UniProtKB-KW"/>
</dbReference>
<evidence type="ECO:0000256" key="11">
    <source>
        <dbReference type="ARBA" id="ARBA00022958"/>
    </source>
</evidence>
<dbReference type="GO" id="GO:0015271">
    <property type="term" value="F:outward rectifier potassium channel activity"/>
    <property type="evidence" value="ECO:0007669"/>
    <property type="project" value="TreeGrafter"/>
</dbReference>
<gene>
    <name evidence="18" type="ORF">O6P43_013558</name>
</gene>
<accession>A0AAD7LT54</accession>
<dbReference type="FunFam" id="1.10.287.70:FF:000128">
    <property type="entry name" value="Two-pore potassium channel 1"/>
    <property type="match status" value="1"/>
</dbReference>
<keyword evidence="13" id="KW-0406">Ion transport</keyword>
<dbReference type="SUPFAM" id="SSF47473">
    <property type="entry name" value="EF-hand"/>
    <property type="match status" value="1"/>
</dbReference>
<dbReference type="SUPFAM" id="SSF81324">
    <property type="entry name" value="Voltage-gated potassium channels"/>
    <property type="match status" value="2"/>
</dbReference>
<name>A0AAD7LT54_QUISA</name>
<dbReference type="GO" id="GO:0030007">
    <property type="term" value="P:intracellular potassium ion homeostasis"/>
    <property type="evidence" value="ECO:0007669"/>
    <property type="project" value="UniProtKB-ARBA"/>
</dbReference>
<evidence type="ECO:0000256" key="5">
    <source>
        <dbReference type="ARBA" id="ARBA00022554"/>
    </source>
</evidence>
<dbReference type="AlphaFoldDB" id="A0AAD7LT54"/>
<dbReference type="KEGG" id="qsa:O6P43_013558"/>
<keyword evidence="12 16" id="KW-1133">Transmembrane helix</keyword>
<evidence type="ECO:0000256" key="12">
    <source>
        <dbReference type="ARBA" id="ARBA00022989"/>
    </source>
</evidence>
<dbReference type="GO" id="GO:0022841">
    <property type="term" value="F:potassium ion leak channel activity"/>
    <property type="evidence" value="ECO:0007669"/>
    <property type="project" value="TreeGrafter"/>
</dbReference>
<dbReference type="FunFam" id="1.10.287.70:FF:000127">
    <property type="entry name" value="Calcium-activated outward-rectifying potassium channel 1"/>
    <property type="match status" value="1"/>
</dbReference>
<evidence type="ECO:0000259" key="17">
    <source>
        <dbReference type="Pfam" id="PF07885"/>
    </source>
</evidence>
<keyword evidence="5" id="KW-0926">Vacuole</keyword>
<dbReference type="Gene3D" id="1.10.287.70">
    <property type="match status" value="2"/>
</dbReference>
<reference evidence="18" key="1">
    <citation type="journal article" date="2023" name="Science">
        <title>Elucidation of the pathway for biosynthesis of saponin adjuvants from the soapbark tree.</title>
        <authorList>
            <person name="Reed J."/>
            <person name="Orme A."/>
            <person name="El-Demerdash A."/>
            <person name="Owen C."/>
            <person name="Martin L.B.B."/>
            <person name="Misra R.C."/>
            <person name="Kikuchi S."/>
            <person name="Rejzek M."/>
            <person name="Martin A.C."/>
            <person name="Harkess A."/>
            <person name="Leebens-Mack J."/>
            <person name="Louveau T."/>
            <person name="Stephenson M.J."/>
            <person name="Osbourn A."/>
        </authorList>
    </citation>
    <scope>NUCLEOTIDE SEQUENCE</scope>
    <source>
        <strain evidence="18">S10</strain>
    </source>
</reference>
<dbReference type="InterPro" id="IPR003280">
    <property type="entry name" value="2pore_dom_K_chnl"/>
</dbReference>
<evidence type="ECO:0000313" key="19">
    <source>
        <dbReference type="Proteomes" id="UP001163823"/>
    </source>
</evidence>
<dbReference type="GO" id="GO:0005886">
    <property type="term" value="C:plasma membrane"/>
    <property type="evidence" value="ECO:0007669"/>
    <property type="project" value="TreeGrafter"/>
</dbReference>
<dbReference type="PANTHER" id="PTHR11003">
    <property type="entry name" value="POTASSIUM CHANNEL, SUBFAMILY K"/>
    <property type="match status" value="1"/>
</dbReference>
<sequence length="368" mass="41172">MDTNGATEPLLPGLMISAPQRNKRDALKRRKYRRTRSAPLADLVPPERNCVGSVPRSESIFGTLNPSFRKVALLLVAYVGVGTVCFYLVRHQIKGLKTDGVLDAVYFCIVTMTTVGYGDLVPDSAGTKLLACAFVFTGMALIGLILGKAADYLVEKQEILLVKALHMHQNVGATELFKEVDINKTRYKFLLVLFFLLVIMIAGTIFLVTVEKLDIVDAFYCVCSTITTLGYGDKSFSTKAGRIFAIFWILAGTISVAQFFLYLAELYTERRRKEIVNWVLTRKMTNEDLEAADFDDDGTVGPADFIIYKLKEMGKINEQDISLVMEEFEDLDVDQSGTLTMSDLTLSRVISDRQVHVQEYESHLILLI</sequence>
<feature type="transmembrane region" description="Helical" evidence="16">
    <location>
        <begin position="189"/>
        <end position="210"/>
    </location>
</feature>
<keyword evidence="3" id="KW-0813">Transport</keyword>
<keyword evidence="19" id="KW-1185">Reference proteome</keyword>
<dbReference type="GO" id="GO:0030322">
    <property type="term" value="P:stabilization of membrane potential"/>
    <property type="evidence" value="ECO:0007669"/>
    <property type="project" value="TreeGrafter"/>
</dbReference>
<dbReference type="PROSITE" id="PS00018">
    <property type="entry name" value="EF_HAND_1"/>
    <property type="match status" value="2"/>
</dbReference>
<evidence type="ECO:0000256" key="2">
    <source>
        <dbReference type="ARBA" id="ARBA00010159"/>
    </source>
</evidence>
<dbReference type="Proteomes" id="UP001163823">
    <property type="component" value="Chromosome 6"/>
</dbReference>
<evidence type="ECO:0000256" key="1">
    <source>
        <dbReference type="ARBA" id="ARBA00004128"/>
    </source>
</evidence>
<evidence type="ECO:0000256" key="4">
    <source>
        <dbReference type="ARBA" id="ARBA00022538"/>
    </source>
</evidence>
<evidence type="ECO:0000256" key="9">
    <source>
        <dbReference type="ARBA" id="ARBA00022826"/>
    </source>
</evidence>
<dbReference type="PRINTS" id="PR01333">
    <property type="entry name" value="2POREKCHANEL"/>
</dbReference>
<keyword evidence="9" id="KW-0631">Potassium channel</keyword>
<evidence type="ECO:0000256" key="3">
    <source>
        <dbReference type="ARBA" id="ARBA00022448"/>
    </source>
</evidence>
<evidence type="ECO:0000256" key="6">
    <source>
        <dbReference type="ARBA" id="ARBA00022692"/>
    </source>
</evidence>
<evidence type="ECO:0000256" key="10">
    <source>
        <dbReference type="ARBA" id="ARBA00022837"/>
    </source>
</evidence>
<comment type="subcellular location">
    <subcellularLocation>
        <location evidence="1">Vacuole membrane</location>
        <topology evidence="1">Multi-pass membrane protein</topology>
    </subcellularLocation>
</comment>
<dbReference type="GO" id="GO:0009705">
    <property type="term" value="C:plant-type vacuole membrane"/>
    <property type="evidence" value="ECO:0007669"/>
    <property type="project" value="TreeGrafter"/>
</dbReference>
<keyword evidence="6 16" id="KW-0812">Transmembrane</keyword>
<keyword evidence="15 18" id="KW-0407">Ion channel</keyword>
<feature type="domain" description="Potassium channel" evidence="17">
    <location>
        <begin position="195"/>
        <end position="268"/>
    </location>
</feature>
<evidence type="ECO:0000313" key="18">
    <source>
        <dbReference type="EMBL" id="KAJ7963632.1"/>
    </source>
</evidence>
<dbReference type="Pfam" id="PF07885">
    <property type="entry name" value="Ion_trans_2"/>
    <property type="match status" value="2"/>
</dbReference>
<evidence type="ECO:0000256" key="7">
    <source>
        <dbReference type="ARBA" id="ARBA00022723"/>
    </source>
</evidence>
<dbReference type="PANTHER" id="PTHR11003:SF291">
    <property type="entry name" value="IP11374P"/>
    <property type="match status" value="1"/>
</dbReference>
<dbReference type="InterPro" id="IPR013099">
    <property type="entry name" value="K_chnl_dom"/>
</dbReference>
<keyword evidence="8" id="KW-0677">Repeat</keyword>
<feature type="transmembrane region" description="Helical" evidence="16">
    <location>
        <begin position="71"/>
        <end position="89"/>
    </location>
</feature>
<evidence type="ECO:0000256" key="15">
    <source>
        <dbReference type="ARBA" id="ARBA00023303"/>
    </source>
</evidence>
<keyword evidence="4" id="KW-0633">Potassium transport</keyword>
<comment type="caution">
    <text evidence="18">The sequence shown here is derived from an EMBL/GenBank/DDBJ whole genome shotgun (WGS) entry which is preliminary data.</text>
</comment>
<dbReference type="Gene3D" id="1.10.238.10">
    <property type="entry name" value="EF-hand"/>
    <property type="match status" value="1"/>
</dbReference>
<protein>
    <submittedName>
        <fullName evidence="18">Two-pore potassium channel like</fullName>
    </submittedName>
</protein>
<feature type="transmembrane region" description="Helical" evidence="16">
    <location>
        <begin position="243"/>
        <end position="264"/>
    </location>
</feature>
<keyword evidence="10" id="KW-0106">Calcium</keyword>
<feature type="transmembrane region" description="Helical" evidence="16">
    <location>
        <begin position="101"/>
        <end position="120"/>
    </location>
</feature>
<feature type="domain" description="Potassium channel" evidence="17">
    <location>
        <begin position="74"/>
        <end position="154"/>
    </location>
</feature>
<proteinExistence type="inferred from homology"/>
<dbReference type="EMBL" id="JARAOO010000006">
    <property type="protein sequence ID" value="KAJ7963632.1"/>
    <property type="molecule type" value="Genomic_DNA"/>
</dbReference>
<evidence type="ECO:0000256" key="8">
    <source>
        <dbReference type="ARBA" id="ARBA00022737"/>
    </source>
</evidence>
<keyword evidence="14 16" id="KW-0472">Membrane</keyword>
<feature type="transmembrane region" description="Helical" evidence="16">
    <location>
        <begin position="126"/>
        <end position="147"/>
    </location>
</feature>
<evidence type="ECO:0000256" key="13">
    <source>
        <dbReference type="ARBA" id="ARBA00023065"/>
    </source>
</evidence>
<keyword evidence="11" id="KW-0630">Potassium</keyword>
<evidence type="ECO:0000256" key="14">
    <source>
        <dbReference type="ARBA" id="ARBA00023136"/>
    </source>
</evidence>
<dbReference type="InterPro" id="IPR018247">
    <property type="entry name" value="EF_Hand_1_Ca_BS"/>
</dbReference>
<organism evidence="18 19">
    <name type="scientific">Quillaja saponaria</name>
    <name type="common">Soap bark tree</name>
    <dbReference type="NCBI Taxonomy" id="32244"/>
    <lineage>
        <taxon>Eukaryota</taxon>
        <taxon>Viridiplantae</taxon>
        <taxon>Streptophyta</taxon>
        <taxon>Embryophyta</taxon>
        <taxon>Tracheophyta</taxon>
        <taxon>Spermatophyta</taxon>
        <taxon>Magnoliopsida</taxon>
        <taxon>eudicotyledons</taxon>
        <taxon>Gunneridae</taxon>
        <taxon>Pentapetalae</taxon>
        <taxon>rosids</taxon>
        <taxon>fabids</taxon>
        <taxon>Fabales</taxon>
        <taxon>Quillajaceae</taxon>
        <taxon>Quillaja</taxon>
    </lineage>
</organism>
<dbReference type="InterPro" id="IPR011992">
    <property type="entry name" value="EF-hand-dom_pair"/>
</dbReference>
<keyword evidence="7" id="KW-0479">Metal-binding</keyword>